<dbReference type="SUPFAM" id="SSF102712">
    <property type="entry name" value="JAB1/MPN domain"/>
    <property type="match status" value="1"/>
</dbReference>
<dbReference type="AlphaFoldDB" id="A0A9W6ZNZ0"/>
<dbReference type="GO" id="GO:0008237">
    <property type="term" value="F:metallopeptidase activity"/>
    <property type="evidence" value="ECO:0007669"/>
    <property type="project" value="InterPro"/>
</dbReference>
<gene>
    <name evidence="2" type="ORF">TrRE_jg10907</name>
</gene>
<dbReference type="Pfam" id="PF01398">
    <property type="entry name" value="JAB"/>
    <property type="match status" value="1"/>
</dbReference>
<evidence type="ECO:0000259" key="1">
    <source>
        <dbReference type="SMART" id="SM00232"/>
    </source>
</evidence>
<proteinExistence type="predicted"/>
<protein>
    <recommendedName>
        <fullName evidence="1">JAB1/MPN/MOV34 metalloenzyme domain-containing protein</fullName>
    </recommendedName>
</protein>
<dbReference type="SMART" id="SM00232">
    <property type="entry name" value="JAB_MPN"/>
    <property type="match status" value="1"/>
</dbReference>
<sequence>MDDLYKIDPEGLKKLRKDKPWCNNVKYFKSVSFTPGATIKIMAHCQSGVTKGLSSPSGSPIEVMGLMTGRPSLSLGPDNPTIVITNAYPLPIEGFETRVIADDAEVINYMIRLGEMLEETSEEKFCGWYHSHPFDVGLHDHCYFSSTDLSTQLHWQRSEDGHGNPWLGVVVDPLRSLALGTLTVAGFRAFPPEYKNPSPQTCPDGRDVAAKEDRLAMWGVCYDRYYKLETAHHMSSLGGTVMGGLNREFKW</sequence>
<dbReference type="PANTHER" id="PTHR10410">
    <property type="entry name" value="EUKARYOTIC TRANSLATION INITIATION FACTOR 3 -RELATED"/>
    <property type="match status" value="1"/>
</dbReference>
<feature type="non-terminal residue" evidence="2">
    <location>
        <position position="251"/>
    </location>
</feature>
<dbReference type="EMBL" id="BRXZ01000806">
    <property type="protein sequence ID" value="GMH54488.1"/>
    <property type="molecule type" value="Genomic_DNA"/>
</dbReference>
<organism evidence="2 3">
    <name type="scientific">Triparma retinervis</name>
    <dbReference type="NCBI Taxonomy" id="2557542"/>
    <lineage>
        <taxon>Eukaryota</taxon>
        <taxon>Sar</taxon>
        <taxon>Stramenopiles</taxon>
        <taxon>Ochrophyta</taxon>
        <taxon>Bolidophyceae</taxon>
        <taxon>Parmales</taxon>
        <taxon>Triparmaceae</taxon>
        <taxon>Triparma</taxon>
    </lineage>
</organism>
<accession>A0A9W6ZNZ0</accession>
<keyword evidence="3" id="KW-1185">Reference proteome</keyword>
<dbReference type="InterPro" id="IPR000555">
    <property type="entry name" value="JAMM/MPN+_dom"/>
</dbReference>
<evidence type="ECO:0000313" key="3">
    <source>
        <dbReference type="Proteomes" id="UP001165082"/>
    </source>
</evidence>
<name>A0A9W6ZNZ0_9STRA</name>
<dbReference type="Proteomes" id="UP001165082">
    <property type="component" value="Unassembled WGS sequence"/>
</dbReference>
<dbReference type="OrthoDB" id="10266268at2759"/>
<feature type="domain" description="JAB1/MPN/MOV34 metalloenzyme" evidence="1">
    <location>
        <begin position="30"/>
        <end position="192"/>
    </location>
</feature>
<dbReference type="Gene3D" id="3.40.140.10">
    <property type="entry name" value="Cytidine Deaminase, domain 2"/>
    <property type="match status" value="1"/>
</dbReference>
<dbReference type="InterPro" id="IPR050242">
    <property type="entry name" value="JAMM_MPN+_peptidase_M67A"/>
</dbReference>
<evidence type="ECO:0000313" key="2">
    <source>
        <dbReference type="EMBL" id="GMH54488.1"/>
    </source>
</evidence>
<comment type="caution">
    <text evidence="2">The sequence shown here is derived from an EMBL/GenBank/DDBJ whole genome shotgun (WGS) entry which is preliminary data.</text>
</comment>
<reference evidence="2" key="1">
    <citation type="submission" date="2022-07" db="EMBL/GenBank/DDBJ databases">
        <title>Genome analysis of Parmales, a sister group of diatoms, reveals the evolutionary specialization of diatoms from phago-mixotrophs to photoautotrophs.</title>
        <authorList>
            <person name="Ban H."/>
            <person name="Sato S."/>
            <person name="Yoshikawa S."/>
            <person name="Kazumasa Y."/>
            <person name="Nakamura Y."/>
            <person name="Ichinomiya M."/>
            <person name="Saitoh K."/>
            <person name="Sato N."/>
            <person name="Blanc-Mathieu R."/>
            <person name="Endo H."/>
            <person name="Kuwata A."/>
            <person name="Ogata H."/>
        </authorList>
    </citation>
    <scope>NUCLEOTIDE SEQUENCE</scope>
</reference>